<dbReference type="PROSITE" id="PS00552">
    <property type="entry name" value="HTH_MERR_1"/>
    <property type="match status" value="1"/>
</dbReference>
<name>A0ABN3SNR5_9ACTN</name>
<keyword evidence="4" id="KW-0804">Transcription</keyword>
<dbReference type="Gene3D" id="1.10.1660.10">
    <property type="match status" value="1"/>
</dbReference>
<dbReference type="InterPro" id="IPR047057">
    <property type="entry name" value="MerR_fam"/>
</dbReference>
<dbReference type="PANTHER" id="PTHR30204:SF69">
    <property type="entry name" value="MERR-FAMILY TRANSCRIPTIONAL REGULATOR"/>
    <property type="match status" value="1"/>
</dbReference>
<evidence type="ECO:0000256" key="3">
    <source>
        <dbReference type="ARBA" id="ARBA00023125"/>
    </source>
</evidence>
<dbReference type="PRINTS" id="PR00040">
    <property type="entry name" value="HTHMERR"/>
</dbReference>
<dbReference type="SUPFAM" id="SSF46955">
    <property type="entry name" value="Putative DNA-binding domain"/>
    <property type="match status" value="1"/>
</dbReference>
<evidence type="ECO:0000313" key="8">
    <source>
        <dbReference type="EMBL" id="GAA2681951.1"/>
    </source>
</evidence>
<keyword evidence="3" id="KW-0238">DNA-binding</keyword>
<dbReference type="PROSITE" id="PS51352">
    <property type="entry name" value="THIOREDOXIN_2"/>
    <property type="match status" value="1"/>
</dbReference>
<keyword evidence="1" id="KW-0678">Repressor</keyword>
<dbReference type="Proteomes" id="UP001501666">
    <property type="component" value="Unassembled WGS sequence"/>
</dbReference>
<evidence type="ECO:0000259" key="6">
    <source>
        <dbReference type="PROSITE" id="PS50937"/>
    </source>
</evidence>
<dbReference type="CDD" id="cd01282">
    <property type="entry name" value="HTH_MerR-like_sg3"/>
    <property type="match status" value="1"/>
</dbReference>
<protein>
    <submittedName>
        <fullName evidence="8">Redoxin family protein</fullName>
    </submittedName>
</protein>
<keyword evidence="5" id="KW-0175">Coiled coil</keyword>
<reference evidence="8 9" key="1">
    <citation type="journal article" date="2019" name="Int. J. Syst. Evol. Microbiol.">
        <title>The Global Catalogue of Microorganisms (GCM) 10K type strain sequencing project: providing services to taxonomists for standard genome sequencing and annotation.</title>
        <authorList>
            <consortium name="The Broad Institute Genomics Platform"/>
            <consortium name="The Broad Institute Genome Sequencing Center for Infectious Disease"/>
            <person name="Wu L."/>
            <person name="Ma J."/>
        </authorList>
    </citation>
    <scope>NUCLEOTIDE SEQUENCE [LARGE SCALE GENOMIC DNA]</scope>
    <source>
        <strain evidence="8 9">JCM 6835</strain>
    </source>
</reference>
<evidence type="ECO:0000256" key="4">
    <source>
        <dbReference type="ARBA" id="ARBA00023163"/>
    </source>
</evidence>
<organism evidence="8 9">
    <name type="scientific">Nonomuraea recticatena</name>
    <dbReference type="NCBI Taxonomy" id="46178"/>
    <lineage>
        <taxon>Bacteria</taxon>
        <taxon>Bacillati</taxon>
        <taxon>Actinomycetota</taxon>
        <taxon>Actinomycetes</taxon>
        <taxon>Streptosporangiales</taxon>
        <taxon>Streptosporangiaceae</taxon>
        <taxon>Nonomuraea</taxon>
    </lineage>
</organism>
<dbReference type="Pfam" id="PF08534">
    <property type="entry name" value="Redoxin"/>
    <property type="match status" value="1"/>
</dbReference>
<feature type="domain" description="HTH merR-type" evidence="6">
    <location>
        <begin position="1"/>
        <end position="70"/>
    </location>
</feature>
<dbReference type="PANTHER" id="PTHR30204">
    <property type="entry name" value="REDOX-CYCLING DRUG-SENSING TRANSCRIPTIONAL ACTIVATOR SOXR"/>
    <property type="match status" value="1"/>
</dbReference>
<accession>A0ABN3SNR5</accession>
<dbReference type="Gene3D" id="3.40.30.10">
    <property type="entry name" value="Glutaredoxin"/>
    <property type="match status" value="1"/>
</dbReference>
<dbReference type="Pfam" id="PF13411">
    <property type="entry name" value="MerR_1"/>
    <property type="match status" value="1"/>
</dbReference>
<dbReference type="RefSeq" id="WP_379506195.1">
    <property type="nucleotide sequence ID" value="NZ_JBHTEV010000001.1"/>
</dbReference>
<dbReference type="CDD" id="cd03017">
    <property type="entry name" value="PRX_BCP"/>
    <property type="match status" value="1"/>
</dbReference>
<feature type="coiled-coil region" evidence="5">
    <location>
        <begin position="85"/>
        <end position="119"/>
    </location>
</feature>
<dbReference type="EMBL" id="BAAATE010000022">
    <property type="protein sequence ID" value="GAA2681951.1"/>
    <property type="molecule type" value="Genomic_DNA"/>
</dbReference>
<dbReference type="PROSITE" id="PS50937">
    <property type="entry name" value="HTH_MERR_2"/>
    <property type="match status" value="1"/>
</dbReference>
<evidence type="ECO:0000256" key="2">
    <source>
        <dbReference type="ARBA" id="ARBA00023015"/>
    </source>
</evidence>
<feature type="domain" description="Thioredoxin" evidence="7">
    <location>
        <begin position="154"/>
        <end position="320"/>
    </location>
</feature>
<dbReference type="InterPro" id="IPR013766">
    <property type="entry name" value="Thioredoxin_domain"/>
</dbReference>
<sequence>MQMKISELARKAGVSTKAVRYYESLGLVTPVRLDNGYRDYSADDLRRVREIRALTRLGISADQTRPFLECLDVGHEHADDCPSSLAGYRAAIDELTMRIDALTERRTELIARLRSAAARNFPISPRDLEQPKMTNLDELPTDLPVPQDDGAARHLPGTALPEITLPSTGGDPVRLHALEEGRHVLYVFPLIGTPDVDLPQGWDNIPGARGCTPEACDFRDHYEDLTAAGAVSVHGMSIQTTDYLQGVVDRLRLPYAMLSDAEFRLAKALRLPTFQADGEHFYRRLTLIIRGGKIEHVFYPIFPPNEHAQQVLAWLKNNPA</sequence>
<dbReference type="InterPro" id="IPR013740">
    <property type="entry name" value="Redoxin"/>
</dbReference>
<evidence type="ECO:0000313" key="9">
    <source>
        <dbReference type="Proteomes" id="UP001501666"/>
    </source>
</evidence>
<evidence type="ECO:0000256" key="5">
    <source>
        <dbReference type="SAM" id="Coils"/>
    </source>
</evidence>
<dbReference type="InterPro" id="IPR036249">
    <property type="entry name" value="Thioredoxin-like_sf"/>
</dbReference>
<dbReference type="SMART" id="SM00422">
    <property type="entry name" value="HTH_MERR"/>
    <property type="match status" value="1"/>
</dbReference>
<keyword evidence="2" id="KW-0805">Transcription regulation</keyword>
<evidence type="ECO:0000259" key="7">
    <source>
        <dbReference type="PROSITE" id="PS51352"/>
    </source>
</evidence>
<comment type="caution">
    <text evidence="8">The sequence shown here is derived from an EMBL/GenBank/DDBJ whole genome shotgun (WGS) entry which is preliminary data.</text>
</comment>
<dbReference type="InterPro" id="IPR000551">
    <property type="entry name" value="MerR-type_HTH_dom"/>
</dbReference>
<dbReference type="InterPro" id="IPR009061">
    <property type="entry name" value="DNA-bd_dom_put_sf"/>
</dbReference>
<evidence type="ECO:0000256" key="1">
    <source>
        <dbReference type="ARBA" id="ARBA00022491"/>
    </source>
</evidence>
<dbReference type="SUPFAM" id="SSF52833">
    <property type="entry name" value="Thioredoxin-like"/>
    <property type="match status" value="1"/>
</dbReference>
<proteinExistence type="predicted"/>
<keyword evidence="9" id="KW-1185">Reference proteome</keyword>
<gene>
    <name evidence="8" type="ORF">GCM10010412_066950</name>
</gene>